<keyword evidence="2" id="KW-1185">Reference proteome</keyword>
<dbReference type="Proteomes" id="UP000595437">
    <property type="component" value="Chromosome 8"/>
</dbReference>
<dbReference type="AlphaFoldDB" id="A0A7T8KA64"/>
<evidence type="ECO:0000313" key="1">
    <source>
        <dbReference type="EMBL" id="QQP51818.1"/>
    </source>
</evidence>
<reference evidence="2" key="1">
    <citation type="submission" date="2021-01" db="EMBL/GenBank/DDBJ databases">
        <title>Caligus Genome Assembly.</title>
        <authorList>
            <person name="Gallardo-Escarate C."/>
        </authorList>
    </citation>
    <scope>NUCLEOTIDE SEQUENCE [LARGE SCALE GENOMIC DNA]</scope>
</reference>
<proteinExistence type="predicted"/>
<sequence length="127" mass="14039">STCKITVGWIKGHDNILETSMPTLWLKKVLGGHACFCAYIHATTKIPSDSNLEGTEDCMAATNTYRQSKLFIPNPISELESASSVGMVTGHIGINRHLYKWERHNSNLPTLRGGKRNSASSHFGCRH</sequence>
<feature type="non-terminal residue" evidence="1">
    <location>
        <position position="1"/>
    </location>
</feature>
<gene>
    <name evidence="1" type="ORF">FKW44_013278</name>
</gene>
<name>A0A7T8KA64_CALRO</name>
<accession>A0A7T8KA64</accession>
<evidence type="ECO:0000313" key="2">
    <source>
        <dbReference type="Proteomes" id="UP000595437"/>
    </source>
</evidence>
<dbReference type="EMBL" id="CP045897">
    <property type="protein sequence ID" value="QQP51818.1"/>
    <property type="molecule type" value="Genomic_DNA"/>
</dbReference>
<protein>
    <submittedName>
        <fullName evidence="1">Uncharacterized protein</fullName>
    </submittedName>
</protein>
<organism evidence="1 2">
    <name type="scientific">Caligus rogercresseyi</name>
    <name type="common">Sea louse</name>
    <dbReference type="NCBI Taxonomy" id="217165"/>
    <lineage>
        <taxon>Eukaryota</taxon>
        <taxon>Metazoa</taxon>
        <taxon>Ecdysozoa</taxon>
        <taxon>Arthropoda</taxon>
        <taxon>Crustacea</taxon>
        <taxon>Multicrustacea</taxon>
        <taxon>Hexanauplia</taxon>
        <taxon>Copepoda</taxon>
        <taxon>Siphonostomatoida</taxon>
        <taxon>Caligidae</taxon>
        <taxon>Caligus</taxon>
    </lineage>
</organism>